<comment type="caution">
    <text evidence="1">The sequence shown here is derived from an EMBL/GenBank/DDBJ whole genome shotgun (WGS) entry which is preliminary data.</text>
</comment>
<accession>A0A426QJ48</accession>
<evidence type="ECO:0000313" key="2">
    <source>
        <dbReference type="Proteomes" id="UP000287798"/>
    </source>
</evidence>
<organism evidence="1 2">
    <name type="scientific">Thiohalobacter thiocyanaticus</name>
    <dbReference type="NCBI Taxonomy" id="585455"/>
    <lineage>
        <taxon>Bacteria</taxon>
        <taxon>Pseudomonadati</taxon>
        <taxon>Pseudomonadota</taxon>
        <taxon>Gammaproteobacteria</taxon>
        <taxon>Thiohalobacterales</taxon>
        <taxon>Thiohalobacteraceae</taxon>
        <taxon>Thiohalobacter</taxon>
    </lineage>
</organism>
<reference evidence="1 2" key="1">
    <citation type="journal article" date="2010" name="Int. J. Syst. Evol. Microbiol.">
        <title>Thiohalobacter thiocyanaticus gen. nov., sp. nov., a moderately halophilic, sulfur-oxidizing gammaproteobacterium from hypersaline lakes, that utilizes thiocyanate.</title>
        <authorList>
            <person name="Sorokin D.Y."/>
            <person name="Kovaleva O.L."/>
            <person name="Tourova T.P."/>
            <person name="Muyzer G."/>
        </authorList>
    </citation>
    <scope>NUCLEOTIDE SEQUENCE [LARGE SCALE GENOMIC DNA]</scope>
    <source>
        <strain evidence="1 2">Hrh1</strain>
    </source>
</reference>
<protein>
    <submittedName>
        <fullName evidence="1">Uncharacterized protein</fullName>
    </submittedName>
</protein>
<dbReference type="Proteomes" id="UP000287798">
    <property type="component" value="Unassembled WGS sequence"/>
</dbReference>
<sequence length="160" mass="17388">MGTRVILPEAITIPARSARAYFQDGRITGGGVNHFAPHCQLEINTVSDTTQTVRAGEFVITGVSRRSHEVVEAGEVRVATRFGIGIGIGLFGSDVGDIMQAWHMRLHAENRPEVRALICGGAFDHPSRAETPSIDEMRRALGKHVILELPRQDNPQAGDP</sequence>
<dbReference type="EMBL" id="QZMU01000001">
    <property type="protein sequence ID" value="RRQ21783.1"/>
    <property type="molecule type" value="Genomic_DNA"/>
</dbReference>
<dbReference type="AlphaFoldDB" id="A0A426QJ48"/>
<proteinExistence type="predicted"/>
<keyword evidence="2" id="KW-1185">Reference proteome</keyword>
<name>A0A426QJ48_9GAMM</name>
<gene>
    <name evidence="1" type="ORF">D6C00_07365</name>
</gene>
<evidence type="ECO:0000313" key="1">
    <source>
        <dbReference type="EMBL" id="RRQ21783.1"/>
    </source>
</evidence>